<keyword evidence="3" id="KW-1185">Reference proteome</keyword>
<dbReference type="EMBL" id="LHPG02000014">
    <property type="protein sequence ID" value="PRW39082.1"/>
    <property type="molecule type" value="Genomic_DNA"/>
</dbReference>
<evidence type="ECO:0000313" key="2">
    <source>
        <dbReference type="EMBL" id="PRW39082.1"/>
    </source>
</evidence>
<comment type="subcellular location">
    <subcellularLocation>
        <location evidence="1">Cytoplasm</location>
        <location evidence="1">Cytoskeleton</location>
        <location evidence="1">Cilium axoneme</location>
    </subcellularLocation>
</comment>
<dbReference type="InterPro" id="IPR032675">
    <property type="entry name" value="LRR_dom_sf"/>
</dbReference>
<proteinExistence type="predicted"/>
<protein>
    <submittedName>
        <fullName evidence="2">L domain</fullName>
    </submittedName>
</protein>
<dbReference type="InterPro" id="IPR001611">
    <property type="entry name" value="Leu-rich_rpt"/>
</dbReference>
<dbReference type="GO" id="GO:0005930">
    <property type="term" value="C:axoneme"/>
    <property type="evidence" value="ECO:0007669"/>
    <property type="project" value="UniProtKB-SubCell"/>
</dbReference>
<dbReference type="AlphaFoldDB" id="A0A2P6TIP0"/>
<gene>
    <name evidence="2" type="ORF">C2E21_7147</name>
</gene>
<comment type="caution">
    <text evidence="2">The sequence shown here is derived from an EMBL/GenBank/DDBJ whole genome shotgun (WGS) entry which is preliminary data.</text>
</comment>
<name>A0A2P6TIP0_CHLSO</name>
<evidence type="ECO:0000313" key="3">
    <source>
        <dbReference type="Proteomes" id="UP000239899"/>
    </source>
</evidence>
<evidence type="ECO:0000256" key="1">
    <source>
        <dbReference type="ARBA" id="ARBA00004430"/>
    </source>
</evidence>
<reference evidence="2 3" key="1">
    <citation type="journal article" date="2018" name="Plant J.">
        <title>Genome sequences of Chlorella sorokiniana UTEX 1602 and Micractinium conductrix SAG 241.80: implications to maltose excretion by a green alga.</title>
        <authorList>
            <person name="Arriola M.B."/>
            <person name="Velmurugan N."/>
            <person name="Zhang Y."/>
            <person name="Plunkett M.H."/>
            <person name="Hondzo H."/>
            <person name="Barney B.M."/>
        </authorList>
    </citation>
    <scope>NUCLEOTIDE SEQUENCE [LARGE SCALE GENOMIC DNA]</scope>
    <source>
        <strain evidence="3">UTEX 1602</strain>
    </source>
</reference>
<organism evidence="2 3">
    <name type="scientific">Chlorella sorokiniana</name>
    <name type="common">Freshwater green alga</name>
    <dbReference type="NCBI Taxonomy" id="3076"/>
    <lineage>
        <taxon>Eukaryota</taxon>
        <taxon>Viridiplantae</taxon>
        <taxon>Chlorophyta</taxon>
        <taxon>core chlorophytes</taxon>
        <taxon>Trebouxiophyceae</taxon>
        <taxon>Chlorellales</taxon>
        <taxon>Chlorellaceae</taxon>
        <taxon>Chlorella clade</taxon>
        <taxon>Chlorella</taxon>
    </lineage>
</organism>
<dbReference type="Gene3D" id="3.80.10.10">
    <property type="entry name" value="Ribonuclease Inhibitor"/>
    <property type="match status" value="1"/>
</dbReference>
<sequence>MAAPTGASARRPAGAVSIDDLPPGVLGRIFALAGSAAEIGPSVTLVSHAWRSRQGLRHLMLRSCDLVSLPDGPYLQGLEHLDVGSNRLTTLPPALPATLTKLVLSYNRQLVLSDADVDRLLGLPRLAELSVRDTATSVAVLERLFAAPNLRIA</sequence>
<dbReference type="Pfam" id="PF00560">
    <property type="entry name" value="LRR_1"/>
    <property type="match status" value="1"/>
</dbReference>
<accession>A0A2P6TIP0</accession>
<dbReference type="Proteomes" id="UP000239899">
    <property type="component" value="Unassembled WGS sequence"/>
</dbReference>
<dbReference type="SUPFAM" id="SSF52058">
    <property type="entry name" value="L domain-like"/>
    <property type="match status" value="1"/>
</dbReference>